<dbReference type="EMBL" id="MAYT01000027">
    <property type="protein sequence ID" value="OCA85050.1"/>
    <property type="molecule type" value="Genomic_DNA"/>
</dbReference>
<evidence type="ECO:0000256" key="4">
    <source>
        <dbReference type="ARBA" id="ARBA00022801"/>
    </source>
</evidence>
<dbReference type="GO" id="GO:0010945">
    <property type="term" value="F:coenzyme A diphosphatase activity"/>
    <property type="evidence" value="ECO:0007669"/>
    <property type="project" value="InterPro"/>
</dbReference>
<comment type="cofactor">
    <cofactor evidence="1">
        <name>Mn(2+)</name>
        <dbReference type="ChEBI" id="CHEBI:29035"/>
    </cofactor>
</comment>
<dbReference type="SUPFAM" id="SSF55811">
    <property type="entry name" value="Nudix"/>
    <property type="match status" value="1"/>
</dbReference>
<accession>A0A1B9AMH6</accession>
<sequence length="220" mass="25150">MEMNRLMEQFQGRTPAILGSENFAKFAVLLPLVEKEGDIHVLFEVRSYEMRRQPGEVCFPGGKCDPEDKDERFTAIRETSEELGISPSAVHSTFPLDFMLSPFGTIIFPFVGVLPADRLKPNPDEVAEVFTVPLDYLLTAVPDRHSVHFKVEPEEGFPFNLIIGGEDYNWQARSMDEYFYFYENRIIWGLTARILKHFIELIKESGIASSPSLPLDKSRK</sequence>
<feature type="domain" description="Nudix hydrolase" evidence="7">
    <location>
        <begin position="23"/>
        <end position="155"/>
    </location>
</feature>
<keyword evidence="5" id="KW-0460">Magnesium</keyword>
<keyword evidence="9" id="KW-1185">Reference proteome</keyword>
<dbReference type="Proteomes" id="UP000092578">
    <property type="component" value="Unassembled WGS sequence"/>
</dbReference>
<gene>
    <name evidence="8" type="ORF">A8F95_10180</name>
</gene>
<dbReference type="PANTHER" id="PTHR12992:SF11">
    <property type="entry name" value="MITOCHONDRIAL COENZYME A DIPHOSPHATASE NUDT8"/>
    <property type="match status" value="1"/>
</dbReference>
<dbReference type="InterPro" id="IPR015797">
    <property type="entry name" value="NUDIX_hydrolase-like_dom_sf"/>
</dbReference>
<dbReference type="Gene3D" id="3.90.79.10">
    <property type="entry name" value="Nucleoside Triphosphate Pyrophosphohydrolase"/>
    <property type="match status" value="1"/>
</dbReference>
<dbReference type="RefSeq" id="WP_065411022.1">
    <property type="nucleotide sequence ID" value="NZ_MAYT01000027.1"/>
</dbReference>
<organism evidence="8 9">
    <name type="scientific">Pseudobacillus wudalianchiensis</name>
    <dbReference type="NCBI Taxonomy" id="1743143"/>
    <lineage>
        <taxon>Bacteria</taxon>
        <taxon>Bacillati</taxon>
        <taxon>Bacillota</taxon>
        <taxon>Bacilli</taxon>
        <taxon>Bacillales</taxon>
        <taxon>Bacillaceae</taxon>
        <taxon>Pseudobacillus</taxon>
    </lineage>
</organism>
<proteinExistence type="predicted"/>
<dbReference type="InterPro" id="IPR000086">
    <property type="entry name" value="NUDIX_hydrolase_dom"/>
</dbReference>
<evidence type="ECO:0000259" key="7">
    <source>
        <dbReference type="PROSITE" id="PS51462"/>
    </source>
</evidence>
<dbReference type="GO" id="GO:0046872">
    <property type="term" value="F:metal ion binding"/>
    <property type="evidence" value="ECO:0007669"/>
    <property type="project" value="UniProtKB-KW"/>
</dbReference>
<comment type="cofactor">
    <cofactor evidence="2">
        <name>Mg(2+)</name>
        <dbReference type="ChEBI" id="CHEBI:18420"/>
    </cofactor>
</comment>
<evidence type="ECO:0000256" key="3">
    <source>
        <dbReference type="ARBA" id="ARBA00022723"/>
    </source>
</evidence>
<dbReference type="PROSITE" id="PS51462">
    <property type="entry name" value="NUDIX"/>
    <property type="match status" value="1"/>
</dbReference>
<dbReference type="CDD" id="cd03426">
    <property type="entry name" value="NUDIX_CoAse_Nudt7"/>
    <property type="match status" value="1"/>
</dbReference>
<evidence type="ECO:0000256" key="6">
    <source>
        <dbReference type="ARBA" id="ARBA00023211"/>
    </source>
</evidence>
<dbReference type="PANTHER" id="PTHR12992">
    <property type="entry name" value="NUDIX HYDROLASE"/>
    <property type="match status" value="1"/>
</dbReference>
<evidence type="ECO:0000256" key="5">
    <source>
        <dbReference type="ARBA" id="ARBA00022842"/>
    </source>
</evidence>
<name>A0A1B9AMH6_9BACI</name>
<keyword evidence="6" id="KW-0464">Manganese</keyword>
<keyword evidence="3" id="KW-0479">Metal-binding</keyword>
<comment type="caution">
    <text evidence="8">The sequence shown here is derived from an EMBL/GenBank/DDBJ whole genome shotgun (WGS) entry which is preliminary data.</text>
</comment>
<evidence type="ECO:0000313" key="8">
    <source>
        <dbReference type="EMBL" id="OCA85050.1"/>
    </source>
</evidence>
<evidence type="ECO:0000256" key="1">
    <source>
        <dbReference type="ARBA" id="ARBA00001936"/>
    </source>
</evidence>
<evidence type="ECO:0000313" key="9">
    <source>
        <dbReference type="Proteomes" id="UP000092578"/>
    </source>
</evidence>
<dbReference type="Pfam" id="PF00293">
    <property type="entry name" value="NUDIX"/>
    <property type="match status" value="1"/>
</dbReference>
<dbReference type="InterPro" id="IPR045121">
    <property type="entry name" value="CoAse"/>
</dbReference>
<protein>
    <submittedName>
        <fullName evidence="8">Coenzyme A pyrophosphatase</fullName>
    </submittedName>
</protein>
<keyword evidence="4" id="KW-0378">Hydrolase</keyword>
<evidence type="ECO:0000256" key="2">
    <source>
        <dbReference type="ARBA" id="ARBA00001946"/>
    </source>
</evidence>
<dbReference type="AlphaFoldDB" id="A0A1B9AMH6"/>
<reference evidence="9" key="1">
    <citation type="submission" date="2016-05" db="EMBL/GenBank/DDBJ databases">
        <authorList>
            <person name="Liu B."/>
            <person name="Wang J."/>
            <person name="Zhu Y."/>
            <person name="Liu G."/>
            <person name="Chen Q."/>
            <person name="Chen Z."/>
            <person name="Lan J."/>
            <person name="Che J."/>
            <person name="Ge C."/>
            <person name="Shi H."/>
            <person name="Pan Z."/>
            <person name="Liu X."/>
        </authorList>
    </citation>
    <scope>NUCLEOTIDE SEQUENCE [LARGE SCALE GENOMIC DNA]</scope>
    <source>
        <strain evidence="9">FJAT-27215</strain>
    </source>
</reference>